<keyword evidence="5" id="KW-0804">Transcription</keyword>
<dbReference type="InterPro" id="IPR035965">
    <property type="entry name" value="PAS-like_dom_sf"/>
</dbReference>
<dbReference type="Gene3D" id="3.30.450.20">
    <property type="entry name" value="PAS domain"/>
    <property type="match status" value="1"/>
</dbReference>
<evidence type="ECO:0000256" key="1">
    <source>
        <dbReference type="ARBA" id="ARBA00022741"/>
    </source>
</evidence>
<keyword evidence="4" id="KW-0238">DNA-binding</keyword>
<comment type="caution">
    <text evidence="8">The sequence shown here is derived from an EMBL/GenBank/DDBJ whole genome shotgun (WGS) entry which is preliminary data.</text>
</comment>
<dbReference type="InterPro" id="IPR002197">
    <property type="entry name" value="HTH_Fis"/>
</dbReference>
<sequence length="451" mass="51507">MVMSRESVCHLLSLLDVGVHIIDQRGVTMYYNDQMATIEGMDPQDVINRPVQEVFSFKRVEDSTLLTAIHTKQSSRSRKQSYKNAYGHDVTTINRTSPLYDADRCIGAVELSRDVTRLEHYMEQSATKRQSERFTFADIIGHSKALLRVIEEAKRATRTTSSVLVIGETGTGKELFAESIHTGSERQNGPYVTQNCAAIPETLLESILFGTATGAFTGAKEKAGLFEQANGGTLLLDELNSLPMVLQAKLLRVLQDKRVRRVGAIQDQKVDVRVVATMNEDPIVAIEEGRLRRDLYYRLNVVSLHVPPLRERKEDIEPLVFSFVNKFNKRFNLKIREMSEGFMHQVHDHDYPGNVRELEHVIEGAMNFIDDEDVCLRQEHLPNYFAVVAERSESVTTSQTFHDYMYEQERQYLQRALQEHHGNISQTAKAIGMSRQTLQYRIKKLNIKEDT</sequence>
<accession>A0ABS2PFU3</accession>
<keyword evidence="1" id="KW-0547">Nucleotide-binding</keyword>
<evidence type="ECO:0000259" key="7">
    <source>
        <dbReference type="PROSITE" id="PS50112"/>
    </source>
</evidence>
<dbReference type="InterPro" id="IPR058031">
    <property type="entry name" value="AAA_lid_NorR"/>
</dbReference>
<dbReference type="InterPro" id="IPR003593">
    <property type="entry name" value="AAA+_ATPase"/>
</dbReference>
<evidence type="ECO:0000313" key="8">
    <source>
        <dbReference type="EMBL" id="MBM7633703.1"/>
    </source>
</evidence>
<evidence type="ECO:0000313" key="9">
    <source>
        <dbReference type="Proteomes" id="UP000741863"/>
    </source>
</evidence>
<dbReference type="EMBL" id="JAFBEC010000008">
    <property type="protein sequence ID" value="MBM7633703.1"/>
    <property type="molecule type" value="Genomic_DNA"/>
</dbReference>
<dbReference type="PROSITE" id="PS00688">
    <property type="entry name" value="SIGMA54_INTERACT_3"/>
    <property type="match status" value="1"/>
</dbReference>
<dbReference type="SUPFAM" id="SSF55785">
    <property type="entry name" value="PYP-like sensor domain (PAS domain)"/>
    <property type="match status" value="1"/>
</dbReference>
<keyword evidence="3" id="KW-0805">Transcription regulation</keyword>
<dbReference type="InterPro" id="IPR002078">
    <property type="entry name" value="Sigma_54_int"/>
</dbReference>
<dbReference type="InterPro" id="IPR025944">
    <property type="entry name" value="Sigma_54_int_dom_CS"/>
</dbReference>
<dbReference type="InterPro" id="IPR025943">
    <property type="entry name" value="Sigma_54_int_dom_ATP-bd_2"/>
</dbReference>
<dbReference type="Gene3D" id="1.10.8.60">
    <property type="match status" value="1"/>
</dbReference>
<proteinExistence type="predicted"/>
<dbReference type="NCBIfam" id="TIGR00229">
    <property type="entry name" value="sensory_box"/>
    <property type="match status" value="1"/>
</dbReference>
<dbReference type="SUPFAM" id="SSF46689">
    <property type="entry name" value="Homeodomain-like"/>
    <property type="match status" value="1"/>
</dbReference>
<protein>
    <submittedName>
        <fullName evidence="8">Arginine utilization regulatory protein</fullName>
    </submittedName>
</protein>
<name>A0ABS2PFU3_9BACL</name>
<evidence type="ECO:0000256" key="3">
    <source>
        <dbReference type="ARBA" id="ARBA00023015"/>
    </source>
</evidence>
<organism evidence="8 9">
    <name type="scientific">Geomicrobium sediminis</name>
    <dbReference type="NCBI Taxonomy" id="1347788"/>
    <lineage>
        <taxon>Bacteria</taxon>
        <taxon>Bacillati</taxon>
        <taxon>Bacillota</taxon>
        <taxon>Bacilli</taxon>
        <taxon>Bacillales</taxon>
        <taxon>Geomicrobium</taxon>
    </lineage>
</organism>
<dbReference type="Pfam" id="PF25601">
    <property type="entry name" value="AAA_lid_14"/>
    <property type="match status" value="1"/>
</dbReference>
<dbReference type="Gene3D" id="1.10.10.60">
    <property type="entry name" value="Homeodomain-like"/>
    <property type="match status" value="1"/>
</dbReference>
<dbReference type="PANTHER" id="PTHR32071">
    <property type="entry name" value="TRANSCRIPTIONAL REGULATORY PROTEIN"/>
    <property type="match status" value="1"/>
</dbReference>
<gene>
    <name evidence="8" type="ORF">JOD17_002799</name>
</gene>
<dbReference type="InterPro" id="IPR013656">
    <property type="entry name" value="PAS_4"/>
</dbReference>
<dbReference type="InterPro" id="IPR000014">
    <property type="entry name" value="PAS"/>
</dbReference>
<dbReference type="PROSITE" id="PS50112">
    <property type="entry name" value="PAS"/>
    <property type="match status" value="1"/>
</dbReference>
<dbReference type="Pfam" id="PF08448">
    <property type="entry name" value="PAS_4"/>
    <property type="match status" value="1"/>
</dbReference>
<dbReference type="CDD" id="cd00130">
    <property type="entry name" value="PAS"/>
    <property type="match status" value="1"/>
</dbReference>
<dbReference type="InterPro" id="IPR025662">
    <property type="entry name" value="Sigma_54_int_dom_ATP-bd_1"/>
</dbReference>
<dbReference type="InterPro" id="IPR009057">
    <property type="entry name" value="Homeodomain-like_sf"/>
</dbReference>
<evidence type="ECO:0000256" key="5">
    <source>
        <dbReference type="ARBA" id="ARBA00023163"/>
    </source>
</evidence>
<dbReference type="PANTHER" id="PTHR32071:SF74">
    <property type="entry name" value="TRANSCRIPTIONAL ACTIVATOR ROCR"/>
    <property type="match status" value="1"/>
</dbReference>
<dbReference type="InterPro" id="IPR027417">
    <property type="entry name" value="P-loop_NTPase"/>
</dbReference>
<dbReference type="SMART" id="SM00382">
    <property type="entry name" value="AAA"/>
    <property type="match status" value="1"/>
</dbReference>
<evidence type="ECO:0000256" key="4">
    <source>
        <dbReference type="ARBA" id="ARBA00023125"/>
    </source>
</evidence>
<keyword evidence="9" id="KW-1185">Reference proteome</keyword>
<dbReference type="Proteomes" id="UP000741863">
    <property type="component" value="Unassembled WGS sequence"/>
</dbReference>
<reference evidence="8 9" key="1">
    <citation type="submission" date="2021-01" db="EMBL/GenBank/DDBJ databases">
        <title>Genomic Encyclopedia of Type Strains, Phase IV (KMG-IV): sequencing the most valuable type-strain genomes for metagenomic binning, comparative biology and taxonomic classification.</title>
        <authorList>
            <person name="Goeker M."/>
        </authorList>
    </citation>
    <scope>NUCLEOTIDE SEQUENCE [LARGE SCALE GENOMIC DNA]</scope>
    <source>
        <strain evidence="8 9">DSM 25540</strain>
    </source>
</reference>
<keyword evidence="2" id="KW-0067">ATP-binding</keyword>
<dbReference type="Gene3D" id="3.40.50.300">
    <property type="entry name" value="P-loop containing nucleotide triphosphate hydrolases"/>
    <property type="match status" value="1"/>
</dbReference>
<dbReference type="PROSITE" id="PS50045">
    <property type="entry name" value="SIGMA54_INTERACT_4"/>
    <property type="match status" value="1"/>
</dbReference>
<evidence type="ECO:0000256" key="2">
    <source>
        <dbReference type="ARBA" id="ARBA00022840"/>
    </source>
</evidence>
<dbReference type="SUPFAM" id="SSF52540">
    <property type="entry name" value="P-loop containing nucleoside triphosphate hydrolases"/>
    <property type="match status" value="1"/>
</dbReference>
<dbReference type="PROSITE" id="PS00676">
    <property type="entry name" value="SIGMA54_INTERACT_2"/>
    <property type="match status" value="1"/>
</dbReference>
<dbReference type="PROSITE" id="PS00675">
    <property type="entry name" value="SIGMA54_INTERACT_1"/>
    <property type="match status" value="1"/>
</dbReference>
<feature type="domain" description="PAS" evidence="7">
    <location>
        <begin position="4"/>
        <end position="62"/>
    </location>
</feature>
<dbReference type="PRINTS" id="PR01590">
    <property type="entry name" value="HTHFIS"/>
</dbReference>
<dbReference type="RefSeq" id="WP_204698411.1">
    <property type="nucleotide sequence ID" value="NZ_JAFBEC010000008.1"/>
</dbReference>
<dbReference type="Pfam" id="PF00158">
    <property type="entry name" value="Sigma54_activat"/>
    <property type="match status" value="1"/>
</dbReference>
<feature type="domain" description="Sigma-54 factor interaction" evidence="6">
    <location>
        <begin position="139"/>
        <end position="367"/>
    </location>
</feature>
<dbReference type="CDD" id="cd00009">
    <property type="entry name" value="AAA"/>
    <property type="match status" value="1"/>
</dbReference>
<dbReference type="Pfam" id="PF02954">
    <property type="entry name" value="HTH_8"/>
    <property type="match status" value="1"/>
</dbReference>
<evidence type="ECO:0000259" key="6">
    <source>
        <dbReference type="PROSITE" id="PS50045"/>
    </source>
</evidence>